<dbReference type="Proteomes" id="UP001205867">
    <property type="component" value="Unassembled WGS sequence"/>
</dbReference>
<dbReference type="PANTHER" id="PTHR30616:SF2">
    <property type="entry name" value="PURINE NUCLEOSIDE PHOSPHORYLASE LACC1"/>
    <property type="match status" value="1"/>
</dbReference>
<accession>A0AAP3ALX7</accession>
<keyword evidence="6" id="KW-0378">Hydrolase</keyword>
<evidence type="ECO:0000313" key="12">
    <source>
        <dbReference type="EMBL" id="MCV7629128.1"/>
    </source>
</evidence>
<comment type="catalytic activity">
    <reaction evidence="11">
        <text>S-methyl-5'-thioadenosine + phosphate = 5-(methylsulfanyl)-alpha-D-ribose 1-phosphate + adenine</text>
        <dbReference type="Rhea" id="RHEA:11852"/>
        <dbReference type="ChEBI" id="CHEBI:16708"/>
        <dbReference type="ChEBI" id="CHEBI:17509"/>
        <dbReference type="ChEBI" id="CHEBI:43474"/>
        <dbReference type="ChEBI" id="CHEBI:58533"/>
        <dbReference type="EC" id="2.4.2.28"/>
    </reaction>
    <physiologicalReaction direction="left-to-right" evidence="11">
        <dbReference type="Rhea" id="RHEA:11853"/>
    </physiologicalReaction>
</comment>
<evidence type="ECO:0000256" key="11">
    <source>
        <dbReference type="ARBA" id="ARBA00049893"/>
    </source>
</evidence>
<evidence type="ECO:0000256" key="9">
    <source>
        <dbReference type="ARBA" id="ARBA00047989"/>
    </source>
</evidence>
<dbReference type="GO" id="GO:0005507">
    <property type="term" value="F:copper ion binding"/>
    <property type="evidence" value="ECO:0007669"/>
    <property type="project" value="TreeGrafter"/>
</dbReference>
<dbReference type="InterPro" id="IPR003730">
    <property type="entry name" value="Cu_polyphenol_OxRdtase"/>
</dbReference>
<keyword evidence="7" id="KW-0862">Zinc</keyword>
<comment type="catalytic activity">
    <reaction evidence="9">
        <text>adenosine + H2O + H(+) = inosine + NH4(+)</text>
        <dbReference type="Rhea" id="RHEA:24408"/>
        <dbReference type="ChEBI" id="CHEBI:15377"/>
        <dbReference type="ChEBI" id="CHEBI:15378"/>
        <dbReference type="ChEBI" id="CHEBI:16335"/>
        <dbReference type="ChEBI" id="CHEBI:17596"/>
        <dbReference type="ChEBI" id="CHEBI:28938"/>
        <dbReference type="EC" id="3.5.4.4"/>
    </reaction>
    <physiologicalReaction direction="left-to-right" evidence="9">
        <dbReference type="Rhea" id="RHEA:24409"/>
    </physiologicalReaction>
</comment>
<evidence type="ECO:0000313" key="13">
    <source>
        <dbReference type="Proteomes" id="UP001205867"/>
    </source>
</evidence>
<proteinExistence type="inferred from homology"/>
<name>A0AAP3ALX7_MICLU</name>
<dbReference type="GO" id="GO:0017061">
    <property type="term" value="F:S-methyl-5-thioadenosine phosphorylase activity"/>
    <property type="evidence" value="ECO:0007669"/>
    <property type="project" value="UniProtKB-EC"/>
</dbReference>
<comment type="catalytic activity">
    <reaction evidence="10">
        <text>adenosine + phosphate = alpha-D-ribose 1-phosphate + adenine</text>
        <dbReference type="Rhea" id="RHEA:27642"/>
        <dbReference type="ChEBI" id="CHEBI:16335"/>
        <dbReference type="ChEBI" id="CHEBI:16708"/>
        <dbReference type="ChEBI" id="CHEBI:43474"/>
        <dbReference type="ChEBI" id="CHEBI:57720"/>
        <dbReference type="EC" id="2.4.2.1"/>
    </reaction>
    <physiologicalReaction direction="left-to-right" evidence="10">
        <dbReference type="Rhea" id="RHEA:27643"/>
    </physiologicalReaction>
</comment>
<dbReference type="RefSeq" id="WP_206480860.1">
    <property type="nucleotide sequence ID" value="NZ_JBIQFJ010000005.1"/>
</dbReference>
<evidence type="ECO:0000256" key="2">
    <source>
        <dbReference type="ARBA" id="ARBA00003215"/>
    </source>
</evidence>
<evidence type="ECO:0000256" key="4">
    <source>
        <dbReference type="ARBA" id="ARBA00022679"/>
    </source>
</evidence>
<dbReference type="CDD" id="cd16833">
    <property type="entry name" value="YfiH"/>
    <property type="match status" value="1"/>
</dbReference>
<dbReference type="Pfam" id="PF02578">
    <property type="entry name" value="Cu-oxidase_4"/>
    <property type="match status" value="1"/>
</dbReference>
<dbReference type="InterPro" id="IPR038371">
    <property type="entry name" value="Cu_polyphenol_OxRdtase_sf"/>
</dbReference>
<dbReference type="SUPFAM" id="SSF64438">
    <property type="entry name" value="CNF1/YfiH-like putative cysteine hydrolases"/>
    <property type="match status" value="1"/>
</dbReference>
<dbReference type="InterPro" id="IPR011324">
    <property type="entry name" value="Cytotoxic_necrot_fac-like_cat"/>
</dbReference>
<organism evidence="12 13">
    <name type="scientific">Micrococcus luteus</name>
    <name type="common">Micrococcus lysodeikticus</name>
    <dbReference type="NCBI Taxonomy" id="1270"/>
    <lineage>
        <taxon>Bacteria</taxon>
        <taxon>Bacillati</taxon>
        <taxon>Actinomycetota</taxon>
        <taxon>Actinomycetes</taxon>
        <taxon>Micrococcales</taxon>
        <taxon>Micrococcaceae</taxon>
        <taxon>Micrococcus</taxon>
    </lineage>
</organism>
<comment type="caution">
    <text evidence="12">The sequence shown here is derived from an EMBL/GenBank/DDBJ whole genome shotgun (WGS) entry which is preliminary data.</text>
</comment>
<reference evidence="12" key="1">
    <citation type="submission" date="2023-06" db="EMBL/GenBank/DDBJ databases">
        <title>lsaBGC provides a comprehensive framework for evolutionary analysis of biosynthetic gene clusters within focal taxa.</title>
        <authorList>
            <person name="Salamzade R."/>
            <person name="Sandstrom S."/>
            <person name="Kalan L.R."/>
        </authorList>
    </citation>
    <scope>NUCLEOTIDE SEQUENCE</scope>
    <source>
        <strain evidence="12">P3-SID899</strain>
    </source>
</reference>
<keyword evidence="8" id="KW-0186">Copper</keyword>
<evidence type="ECO:0000256" key="10">
    <source>
        <dbReference type="ARBA" id="ARBA00048968"/>
    </source>
</evidence>
<sequence>MTAAEGPAGTARVPAGPFVHRETVRTATGAVHVAWTSVAAGNLALHVVPPDEAEGLARVSAARRALERAMGVPEDATLYLDQVHSADVVWADGPGRGGAPAPVADAAVSRDGSRPLAVMVADCLPVVFVDETTGATAVAHAGRRGLLDGVLEATVDRLLSLRPETDRTGPGLRAWIGPGVCGRCYEVPAAMRTEAAARLPATAATTSWGTPALDLSAGAAQVLRARGVTTATIDVCTREDERLFSHRRAPGEGRFAGLVWRTDLDATTPRGEA</sequence>
<dbReference type="AlphaFoldDB" id="A0AAP3ALX7"/>
<comment type="catalytic activity">
    <reaction evidence="1">
        <text>inosine + phosphate = alpha-D-ribose 1-phosphate + hypoxanthine</text>
        <dbReference type="Rhea" id="RHEA:27646"/>
        <dbReference type="ChEBI" id="CHEBI:17368"/>
        <dbReference type="ChEBI" id="CHEBI:17596"/>
        <dbReference type="ChEBI" id="CHEBI:43474"/>
        <dbReference type="ChEBI" id="CHEBI:57720"/>
        <dbReference type="EC" id="2.4.2.1"/>
    </reaction>
    <physiologicalReaction direction="left-to-right" evidence="1">
        <dbReference type="Rhea" id="RHEA:27647"/>
    </physiologicalReaction>
</comment>
<evidence type="ECO:0000256" key="6">
    <source>
        <dbReference type="ARBA" id="ARBA00022801"/>
    </source>
</evidence>
<evidence type="ECO:0000256" key="8">
    <source>
        <dbReference type="ARBA" id="ARBA00023008"/>
    </source>
</evidence>
<keyword evidence="5" id="KW-0479">Metal-binding</keyword>
<evidence type="ECO:0000256" key="5">
    <source>
        <dbReference type="ARBA" id="ARBA00022723"/>
    </source>
</evidence>
<dbReference type="Gene3D" id="3.60.140.10">
    <property type="entry name" value="CNF1/YfiH-like putative cysteine hydrolases"/>
    <property type="match status" value="1"/>
</dbReference>
<evidence type="ECO:0000256" key="1">
    <source>
        <dbReference type="ARBA" id="ARBA00000553"/>
    </source>
</evidence>
<gene>
    <name evidence="12" type="ORF">M3A82_007215</name>
</gene>
<dbReference type="PANTHER" id="PTHR30616">
    <property type="entry name" value="UNCHARACTERIZED PROTEIN YFIH"/>
    <property type="match status" value="1"/>
</dbReference>
<keyword evidence="4" id="KW-0808">Transferase</keyword>
<dbReference type="EMBL" id="JALXKZ020000014">
    <property type="protein sequence ID" value="MCV7629128.1"/>
    <property type="molecule type" value="Genomic_DNA"/>
</dbReference>
<comment type="similarity">
    <text evidence="3">Belongs to the purine nucleoside phosphorylase YfiH/LACC1 family.</text>
</comment>
<comment type="function">
    <text evidence="2">Purine nucleoside enzyme that catalyzes the phosphorolysis of adenosine and inosine nucleosides, yielding D-ribose 1-phosphate and the respective free bases, adenine and hypoxanthine. Also catalyzes the phosphorolysis of S-methyl-5'-thioadenosine into adenine and S-methyl-5-thio-alpha-D-ribose 1-phosphate. Also has adenosine deaminase activity.</text>
</comment>
<protein>
    <submittedName>
        <fullName evidence="12">Polyphenol oxidase family protein</fullName>
    </submittedName>
</protein>
<evidence type="ECO:0000256" key="3">
    <source>
        <dbReference type="ARBA" id="ARBA00007353"/>
    </source>
</evidence>
<dbReference type="GO" id="GO:0016787">
    <property type="term" value="F:hydrolase activity"/>
    <property type="evidence" value="ECO:0007669"/>
    <property type="project" value="UniProtKB-KW"/>
</dbReference>
<evidence type="ECO:0000256" key="7">
    <source>
        <dbReference type="ARBA" id="ARBA00022833"/>
    </source>
</evidence>